<organism evidence="1 2">
    <name type="scientific">Fusarium austroamericanum</name>
    <dbReference type="NCBI Taxonomy" id="282268"/>
    <lineage>
        <taxon>Eukaryota</taxon>
        <taxon>Fungi</taxon>
        <taxon>Dikarya</taxon>
        <taxon>Ascomycota</taxon>
        <taxon>Pezizomycotina</taxon>
        <taxon>Sordariomycetes</taxon>
        <taxon>Hypocreomycetidae</taxon>
        <taxon>Hypocreales</taxon>
        <taxon>Nectriaceae</taxon>
        <taxon>Fusarium</taxon>
    </lineage>
</organism>
<keyword evidence="2" id="KW-1185">Reference proteome</keyword>
<dbReference type="Proteomes" id="UP000537989">
    <property type="component" value="Unassembled WGS sequence"/>
</dbReference>
<protein>
    <submittedName>
        <fullName evidence="1">Uncharacterized protein</fullName>
    </submittedName>
</protein>
<proteinExistence type="predicted"/>
<gene>
    <name evidence="1" type="ORF">FAUST_11930</name>
</gene>
<dbReference type="AlphaFoldDB" id="A0AAN5YXV3"/>
<evidence type="ECO:0000313" key="2">
    <source>
        <dbReference type="Proteomes" id="UP000537989"/>
    </source>
</evidence>
<dbReference type="EMBL" id="JAAMOD010000660">
    <property type="protein sequence ID" value="KAF5227200.1"/>
    <property type="molecule type" value="Genomic_DNA"/>
</dbReference>
<comment type="caution">
    <text evidence="1">The sequence shown here is derived from an EMBL/GenBank/DDBJ whole genome shotgun (WGS) entry which is preliminary data.</text>
</comment>
<accession>A0AAN5YXV3</accession>
<feature type="non-terminal residue" evidence="1">
    <location>
        <position position="43"/>
    </location>
</feature>
<name>A0AAN5YXV3_FUSAU</name>
<reference evidence="1 2" key="1">
    <citation type="submission" date="2020-02" db="EMBL/GenBank/DDBJ databases">
        <title>Identification and distribution of gene clusters putatively required for synthesis of sphingolipid metabolism inhibitors in phylogenetically diverse species of the filamentous fungus Fusarium.</title>
        <authorList>
            <person name="Kim H.-S."/>
            <person name="Busman M."/>
            <person name="Brown D.W."/>
            <person name="Divon H."/>
            <person name="Uhlig S."/>
            <person name="Proctor R.H."/>
        </authorList>
    </citation>
    <scope>NUCLEOTIDE SEQUENCE [LARGE SCALE GENOMIC DNA]</scope>
    <source>
        <strain evidence="1 2">NRRL 2903</strain>
    </source>
</reference>
<evidence type="ECO:0000313" key="1">
    <source>
        <dbReference type="EMBL" id="KAF5227200.1"/>
    </source>
</evidence>
<sequence length="43" mass="4774">MSNPVVAAGKGLEAGPYKFLLSKLFNFILERTSPIYDTLETQL</sequence>